<dbReference type="Gene3D" id="1.10.150.50">
    <property type="entry name" value="Transcription Factor, Ets-1"/>
    <property type="match status" value="1"/>
</dbReference>
<evidence type="ECO:0000256" key="7">
    <source>
        <dbReference type="ARBA" id="ARBA00023137"/>
    </source>
</evidence>
<evidence type="ECO:0000313" key="9">
    <source>
        <dbReference type="EMBL" id="KAK3283088.1"/>
    </source>
</evidence>
<feature type="domain" description="ACK/TNK-like SAM" evidence="8">
    <location>
        <begin position="15"/>
        <end position="65"/>
    </location>
</feature>
<dbReference type="SUPFAM" id="SSF47769">
    <property type="entry name" value="SAM/Pointed domain"/>
    <property type="match status" value="2"/>
</dbReference>
<keyword evidence="5" id="KW-0418">Kinase</keyword>
<reference evidence="9 10" key="1">
    <citation type="journal article" date="2015" name="Genome Biol. Evol.">
        <title>Comparative Genomics of a Bacterivorous Green Alga Reveals Evolutionary Causalities and Consequences of Phago-Mixotrophic Mode of Nutrition.</title>
        <authorList>
            <person name="Burns J.A."/>
            <person name="Paasch A."/>
            <person name="Narechania A."/>
            <person name="Kim E."/>
        </authorList>
    </citation>
    <scope>NUCLEOTIDE SEQUENCE [LARGE SCALE GENOMIC DNA]</scope>
    <source>
        <strain evidence="9 10">PLY_AMNH</strain>
    </source>
</reference>
<sequence length="369" mass="41000">MATAITASVLPSEWLISQRLDKFLESLENLGVFTTQDFKEVYEDDLTEIGMPPLQRRRFLAAAEKIPEPPPVQRAGNSAKELLARVDHLATLPNATSEASYDAVAISTAAEEVVQAASSMSKLALDPKQWLEDYRLDLFQVNFEGLGVRDIVDFTEVLDQDLVAMAMPRIQIRRFRLHAADIPPAGGSSYRLDLYAAECAAAVETSLGCHEWLRCLRLLGFESKFTTLGVRELRDYREFKEEDLVAMGMPLLQRRRFLMSASIAVPHLPESAEAAIAQAQNKSVVCSTPPQWLEALRLVPWIPEFDALGTVEIVDFKEILRSDLEASGTATWSPVLFHNPVRGSAMLKLCDDAGVKERLRVEGVTSGVR</sequence>
<keyword evidence="2" id="KW-0728">SH3 domain</keyword>
<evidence type="ECO:0000256" key="1">
    <source>
        <dbReference type="ARBA" id="ARBA00011903"/>
    </source>
</evidence>
<dbReference type="EC" id="2.7.10.2" evidence="1"/>
<dbReference type="InterPro" id="IPR055175">
    <property type="entry name" value="ACK/TNK-like_SAM"/>
</dbReference>
<evidence type="ECO:0000259" key="8">
    <source>
        <dbReference type="Pfam" id="PF22931"/>
    </source>
</evidence>
<keyword evidence="4" id="KW-0547">Nucleotide-binding</keyword>
<dbReference type="EMBL" id="LGRX02003040">
    <property type="protein sequence ID" value="KAK3283088.1"/>
    <property type="molecule type" value="Genomic_DNA"/>
</dbReference>
<dbReference type="GO" id="GO:0004715">
    <property type="term" value="F:non-membrane spanning protein tyrosine kinase activity"/>
    <property type="evidence" value="ECO:0007669"/>
    <property type="project" value="UniProtKB-EC"/>
</dbReference>
<accession>A0AAE0GS85</accession>
<evidence type="ECO:0000256" key="6">
    <source>
        <dbReference type="ARBA" id="ARBA00022840"/>
    </source>
</evidence>
<evidence type="ECO:0000313" key="10">
    <source>
        <dbReference type="Proteomes" id="UP001190700"/>
    </source>
</evidence>
<evidence type="ECO:0000256" key="4">
    <source>
        <dbReference type="ARBA" id="ARBA00022741"/>
    </source>
</evidence>
<gene>
    <name evidence="9" type="ORF">CYMTET_9207</name>
</gene>
<evidence type="ECO:0000256" key="5">
    <source>
        <dbReference type="ARBA" id="ARBA00022777"/>
    </source>
</evidence>
<dbReference type="GO" id="GO:0005524">
    <property type="term" value="F:ATP binding"/>
    <property type="evidence" value="ECO:0007669"/>
    <property type="project" value="UniProtKB-KW"/>
</dbReference>
<evidence type="ECO:0000256" key="3">
    <source>
        <dbReference type="ARBA" id="ARBA00022679"/>
    </source>
</evidence>
<keyword evidence="10" id="KW-1185">Reference proteome</keyword>
<name>A0AAE0GS85_9CHLO</name>
<keyword evidence="7" id="KW-0829">Tyrosine-protein kinase</keyword>
<evidence type="ECO:0000256" key="2">
    <source>
        <dbReference type="ARBA" id="ARBA00022443"/>
    </source>
</evidence>
<keyword evidence="3" id="KW-0808">Transferase</keyword>
<comment type="caution">
    <text evidence="9">The sequence shown here is derived from an EMBL/GenBank/DDBJ whole genome shotgun (WGS) entry which is preliminary data.</text>
</comment>
<dbReference type="Proteomes" id="UP001190700">
    <property type="component" value="Unassembled WGS sequence"/>
</dbReference>
<organism evidence="9 10">
    <name type="scientific">Cymbomonas tetramitiformis</name>
    <dbReference type="NCBI Taxonomy" id="36881"/>
    <lineage>
        <taxon>Eukaryota</taxon>
        <taxon>Viridiplantae</taxon>
        <taxon>Chlorophyta</taxon>
        <taxon>Pyramimonadophyceae</taxon>
        <taxon>Pyramimonadales</taxon>
        <taxon>Pyramimonadaceae</taxon>
        <taxon>Cymbomonas</taxon>
    </lineage>
</organism>
<dbReference type="AlphaFoldDB" id="A0AAE0GS85"/>
<keyword evidence="6" id="KW-0067">ATP-binding</keyword>
<dbReference type="Pfam" id="PF22931">
    <property type="entry name" value="SAM_TNK"/>
    <property type="match status" value="1"/>
</dbReference>
<proteinExistence type="predicted"/>
<protein>
    <recommendedName>
        <fullName evidence="1">non-specific protein-tyrosine kinase</fullName>
        <ecNumber evidence="1">2.7.10.2</ecNumber>
    </recommendedName>
</protein>
<dbReference type="InterPro" id="IPR013761">
    <property type="entry name" value="SAM/pointed_sf"/>
</dbReference>